<feature type="transmembrane region" description="Helical" evidence="11">
    <location>
        <begin position="706"/>
        <end position="730"/>
    </location>
</feature>
<accession>A0A4W5MTI9</accession>
<keyword evidence="2" id="KW-1003">Cell membrane</keyword>
<keyword evidence="7 11" id="KW-0472">Membrane</keyword>
<dbReference type="Gene3D" id="3.40.50.2300">
    <property type="match status" value="2"/>
</dbReference>
<dbReference type="PRINTS" id="PR01535">
    <property type="entry name" value="VOMERONASL2R"/>
</dbReference>
<dbReference type="PROSITE" id="PS50259">
    <property type="entry name" value="G_PROTEIN_RECEP_F3_4"/>
    <property type="match status" value="1"/>
</dbReference>
<evidence type="ECO:0000313" key="14">
    <source>
        <dbReference type="Proteomes" id="UP000314982"/>
    </source>
</evidence>
<dbReference type="FunFam" id="2.10.50.30:FF:000003">
    <property type="entry name" value="Vomeronasal 2, receptor 120"/>
    <property type="match status" value="1"/>
</dbReference>
<dbReference type="Gene3D" id="3.30.420.10">
    <property type="entry name" value="Ribonuclease H-like superfamily/Ribonuclease H"/>
    <property type="match status" value="1"/>
</dbReference>
<feature type="transmembrane region" description="Helical" evidence="11">
    <location>
        <begin position="674"/>
        <end position="694"/>
    </location>
</feature>
<dbReference type="Ensembl" id="ENSHHUT00000043918.1">
    <property type="protein sequence ID" value="ENSHHUP00000042311.1"/>
    <property type="gene ID" value="ENSHHUG00000025787.1"/>
</dbReference>
<comment type="subcellular location">
    <subcellularLocation>
        <location evidence="1">Cell membrane</location>
        <topology evidence="1">Multi-pass membrane protein</topology>
    </subcellularLocation>
</comment>
<keyword evidence="10" id="KW-0807">Transducer</keyword>
<keyword evidence="9" id="KW-0325">Glycoprotein</keyword>
<feature type="transmembrane region" description="Helical" evidence="11">
    <location>
        <begin position="800"/>
        <end position="821"/>
    </location>
</feature>
<dbReference type="GO" id="GO:0004930">
    <property type="term" value="F:G protein-coupled receptor activity"/>
    <property type="evidence" value="ECO:0007669"/>
    <property type="project" value="UniProtKB-KW"/>
</dbReference>
<protein>
    <submittedName>
        <fullName evidence="13">Olfactory receptor C family, u1</fullName>
    </submittedName>
</protein>
<feature type="transmembrane region" description="Helical" evidence="11">
    <location>
        <begin position="833"/>
        <end position="853"/>
    </location>
</feature>
<dbReference type="PANTHER" id="PTHR24061:SF579">
    <property type="entry name" value="OLFACTORY RECEPTOR C FAMILY, U1"/>
    <property type="match status" value="1"/>
</dbReference>
<feature type="transmembrane region" description="Helical" evidence="11">
    <location>
        <begin position="636"/>
        <end position="658"/>
    </location>
</feature>
<dbReference type="PANTHER" id="PTHR24061">
    <property type="entry name" value="CALCIUM-SENSING RECEPTOR-RELATED"/>
    <property type="match status" value="1"/>
</dbReference>
<dbReference type="Pfam" id="PF01094">
    <property type="entry name" value="ANF_receptor"/>
    <property type="match status" value="1"/>
</dbReference>
<evidence type="ECO:0000256" key="1">
    <source>
        <dbReference type="ARBA" id="ARBA00004651"/>
    </source>
</evidence>
<dbReference type="InterPro" id="IPR004073">
    <property type="entry name" value="GPCR_3_vmron_rcpt_2"/>
</dbReference>
<evidence type="ECO:0000313" key="13">
    <source>
        <dbReference type="Ensembl" id="ENSHHUP00000042311.1"/>
    </source>
</evidence>
<evidence type="ECO:0000256" key="6">
    <source>
        <dbReference type="ARBA" id="ARBA00023040"/>
    </source>
</evidence>
<name>A0A4W5MTI9_9TELE</name>
<evidence type="ECO:0000256" key="7">
    <source>
        <dbReference type="ARBA" id="ARBA00023136"/>
    </source>
</evidence>
<reference evidence="13" key="3">
    <citation type="submission" date="2025-09" db="UniProtKB">
        <authorList>
            <consortium name="Ensembl"/>
        </authorList>
    </citation>
    <scope>IDENTIFICATION</scope>
</reference>
<dbReference type="InterPro" id="IPR000337">
    <property type="entry name" value="GPCR_3"/>
</dbReference>
<reference evidence="13" key="2">
    <citation type="submission" date="2025-08" db="UniProtKB">
        <authorList>
            <consortium name="Ensembl"/>
        </authorList>
    </citation>
    <scope>IDENTIFICATION</scope>
</reference>
<evidence type="ECO:0000259" key="12">
    <source>
        <dbReference type="PROSITE" id="PS50259"/>
    </source>
</evidence>
<keyword evidence="5 11" id="KW-1133">Transmembrane helix</keyword>
<keyword evidence="4" id="KW-0732">Signal</keyword>
<dbReference type="InterPro" id="IPR017979">
    <property type="entry name" value="GPCR_3_CS"/>
</dbReference>
<dbReference type="PROSITE" id="PS00981">
    <property type="entry name" value="G_PROTEIN_RECEP_F3_3"/>
    <property type="match status" value="1"/>
</dbReference>
<dbReference type="InterPro" id="IPR001828">
    <property type="entry name" value="ANF_lig-bd_rcpt"/>
</dbReference>
<dbReference type="Proteomes" id="UP000314982">
    <property type="component" value="Unassembled WGS sequence"/>
</dbReference>
<dbReference type="Pfam" id="PF00003">
    <property type="entry name" value="7tm_3"/>
    <property type="match status" value="1"/>
</dbReference>
<dbReference type="GO" id="GO:0005886">
    <property type="term" value="C:plasma membrane"/>
    <property type="evidence" value="ECO:0007669"/>
    <property type="project" value="UniProtKB-SubCell"/>
</dbReference>
<dbReference type="InterPro" id="IPR036397">
    <property type="entry name" value="RNaseH_sf"/>
</dbReference>
<organism evidence="13 14">
    <name type="scientific">Hucho hucho</name>
    <name type="common">huchen</name>
    <dbReference type="NCBI Taxonomy" id="62062"/>
    <lineage>
        <taxon>Eukaryota</taxon>
        <taxon>Metazoa</taxon>
        <taxon>Chordata</taxon>
        <taxon>Craniata</taxon>
        <taxon>Vertebrata</taxon>
        <taxon>Euteleostomi</taxon>
        <taxon>Actinopterygii</taxon>
        <taxon>Neopterygii</taxon>
        <taxon>Teleostei</taxon>
        <taxon>Protacanthopterygii</taxon>
        <taxon>Salmoniformes</taxon>
        <taxon>Salmonidae</taxon>
        <taxon>Salmoninae</taxon>
        <taxon>Hucho</taxon>
    </lineage>
</organism>
<evidence type="ECO:0000256" key="3">
    <source>
        <dbReference type="ARBA" id="ARBA00022692"/>
    </source>
</evidence>
<evidence type="ECO:0000256" key="9">
    <source>
        <dbReference type="ARBA" id="ARBA00023180"/>
    </source>
</evidence>
<evidence type="ECO:0000256" key="8">
    <source>
        <dbReference type="ARBA" id="ARBA00023170"/>
    </source>
</evidence>
<feature type="transmembrane region" description="Helical" evidence="11">
    <location>
        <begin position="751"/>
        <end position="770"/>
    </location>
</feature>
<keyword evidence="14" id="KW-1185">Reference proteome</keyword>
<dbReference type="Pfam" id="PF07562">
    <property type="entry name" value="NCD3G"/>
    <property type="match status" value="1"/>
</dbReference>
<evidence type="ECO:0000256" key="4">
    <source>
        <dbReference type="ARBA" id="ARBA00022729"/>
    </source>
</evidence>
<feature type="transmembrane region" description="Helical" evidence="11">
    <location>
        <begin position="859"/>
        <end position="882"/>
    </location>
</feature>
<proteinExistence type="predicted"/>
<evidence type="ECO:0000256" key="2">
    <source>
        <dbReference type="ARBA" id="ARBA00022475"/>
    </source>
</evidence>
<dbReference type="InterPro" id="IPR038550">
    <property type="entry name" value="GPCR_3_9-Cys_sf"/>
</dbReference>
<dbReference type="GO" id="GO:0003676">
    <property type="term" value="F:nucleic acid binding"/>
    <property type="evidence" value="ECO:0007669"/>
    <property type="project" value="InterPro"/>
</dbReference>
<dbReference type="PRINTS" id="PR00248">
    <property type="entry name" value="GPCRMGR"/>
</dbReference>
<evidence type="ECO:0000256" key="5">
    <source>
        <dbReference type="ARBA" id="ARBA00022989"/>
    </source>
</evidence>
<feature type="domain" description="G-protein coupled receptors family 3 profile" evidence="12">
    <location>
        <begin position="636"/>
        <end position="880"/>
    </location>
</feature>
<dbReference type="FunFam" id="3.40.50.2300:FF:000016">
    <property type="entry name" value="Taste 1 receptor member 2"/>
    <property type="match status" value="1"/>
</dbReference>
<dbReference type="InterPro" id="IPR028082">
    <property type="entry name" value="Peripla_BP_I"/>
</dbReference>
<dbReference type="InterPro" id="IPR000068">
    <property type="entry name" value="GPCR_3_Ca_sens_rcpt-rel"/>
</dbReference>
<dbReference type="InterPro" id="IPR017978">
    <property type="entry name" value="GPCR_3_C"/>
</dbReference>
<keyword evidence="8" id="KW-0675">Receptor</keyword>
<sequence>MEQQRTLQLAPPQTPNRICIFWVLTLRQTANRTHLWVLLSLLVLYPTSLATAGGSGSRFGAGAGLGLGCVTLGDSELPVLQSEGDVVIGGLFPLHYLALEPEHSYRTNFDHRAFRWMMTMVFTVNEINRNSTLLPGVRLGYRILDSCDHVHTSLRGALSVVTGKRTEENIEMGVDERMPGCLAGAPVPAVVGLASSTPTGAVAHMLGPFNIPLVSYFATCTCLTDKLSYPSFLRTVPSDLFQLVSHFGWRWVGILGTSDDYSRYGIQAFTQQLKDQGGCLAFHLTIPNSPTPAGLRAMADILQSSRARVVVAFATEGQLLEFLSEVMRNVTGFQWVASEAWVTASLLTSPQFHPLLQGTLGFSFPGVSIPGLGDFLLKVRPSPTPGSEFINMFWEELFGCKLDFGAGSGDGVGSKGPGLTAICTGSEDLRNTESSYSDVSRVRISYNVYKAVYAIAHALHQLLQCGSTGHSQAQEKCDTSTYFTPRQLLHHLKRVNFTNQFGEKVHFDANGEPVPLYDVINWQKVSSGDIKFQKVGSYDGSAPLSQQLQIDESTIVWIGGQSQVPVSLCSTPCPPGSRQARRPGEPPCCFDCLPCAAGEISNQTDCTRCPEFYWSDRDRVKCVAGIEDFLSFYDTMGIILVSLSLLGVVTTTTVTAIFHRFRATPVVKANNSELSFLLLLSLKLCFLCSLLFIGRPSAWSCGFRQAAFGVSFVLCLSCLLVKTIVVLLAFRSTVPGSNALTKLFGPSQQRTLILCSTAPQVCLCAGWLSMAPSIPFRNSSYQGLTGMVVLECKEPWPPGFYLVLGYIGLLASLCLLLAFLGRKLPDTFNEAKLITFSMLIFCAVWISFVPAYVSSPGKYTVAVEIFAILASSFGLLLCIFIFGSNRRMISTCLVTTVKHGEGSVMMLGCFAGDTVCGLFRIQGTLNQHGYHSILQRYAIPSGLCLVGLSFVCLSTGQ</sequence>
<dbReference type="SUPFAM" id="SSF53822">
    <property type="entry name" value="Periplasmic binding protein-like I"/>
    <property type="match status" value="1"/>
</dbReference>
<keyword evidence="6" id="KW-0297">G-protein coupled receptor</keyword>
<keyword evidence="3 11" id="KW-0812">Transmembrane</keyword>
<dbReference type="AlphaFoldDB" id="A0A4W5MTI9"/>
<evidence type="ECO:0000256" key="10">
    <source>
        <dbReference type="ARBA" id="ARBA00023224"/>
    </source>
</evidence>
<dbReference type="Gene3D" id="2.10.50.30">
    <property type="entry name" value="GPCR, family 3, nine cysteines domain"/>
    <property type="match status" value="1"/>
</dbReference>
<dbReference type="GeneTree" id="ENSGT00940000166814"/>
<reference evidence="14" key="1">
    <citation type="submission" date="2018-06" db="EMBL/GenBank/DDBJ databases">
        <title>Genome assembly of Danube salmon.</title>
        <authorList>
            <person name="Macqueen D.J."/>
            <person name="Gundappa M.K."/>
        </authorList>
    </citation>
    <scope>NUCLEOTIDE SEQUENCE [LARGE SCALE GENOMIC DNA]</scope>
</reference>
<evidence type="ECO:0000256" key="11">
    <source>
        <dbReference type="SAM" id="Phobius"/>
    </source>
</evidence>
<dbReference type="InterPro" id="IPR011500">
    <property type="entry name" value="GPCR_3_9-Cys_dom"/>
</dbReference>